<accession>A0A4C1U3H4</accession>
<reference evidence="1 2" key="1">
    <citation type="journal article" date="2019" name="Commun. Biol.">
        <title>The bagworm genome reveals a unique fibroin gene that provides high tensile strength.</title>
        <authorList>
            <person name="Kono N."/>
            <person name="Nakamura H."/>
            <person name="Ohtoshi R."/>
            <person name="Tomita M."/>
            <person name="Numata K."/>
            <person name="Arakawa K."/>
        </authorList>
    </citation>
    <scope>NUCLEOTIDE SEQUENCE [LARGE SCALE GENOMIC DNA]</scope>
</reference>
<dbReference type="AlphaFoldDB" id="A0A4C1U3H4"/>
<dbReference type="EMBL" id="BGZK01000124">
    <property type="protein sequence ID" value="GBP20943.1"/>
    <property type="molecule type" value="Genomic_DNA"/>
</dbReference>
<evidence type="ECO:0000313" key="1">
    <source>
        <dbReference type="EMBL" id="GBP20943.1"/>
    </source>
</evidence>
<protein>
    <submittedName>
        <fullName evidence="1">Mariner Mos1 transposase</fullName>
    </submittedName>
</protein>
<comment type="caution">
    <text evidence="1">The sequence shown here is derived from an EMBL/GenBank/DDBJ whole genome shotgun (WGS) entry which is preliminary data.</text>
</comment>
<organism evidence="1 2">
    <name type="scientific">Eumeta variegata</name>
    <name type="common">Bagworm moth</name>
    <name type="synonym">Eumeta japonica</name>
    <dbReference type="NCBI Taxonomy" id="151549"/>
    <lineage>
        <taxon>Eukaryota</taxon>
        <taxon>Metazoa</taxon>
        <taxon>Ecdysozoa</taxon>
        <taxon>Arthropoda</taxon>
        <taxon>Hexapoda</taxon>
        <taxon>Insecta</taxon>
        <taxon>Pterygota</taxon>
        <taxon>Neoptera</taxon>
        <taxon>Endopterygota</taxon>
        <taxon>Lepidoptera</taxon>
        <taxon>Glossata</taxon>
        <taxon>Ditrysia</taxon>
        <taxon>Tineoidea</taxon>
        <taxon>Psychidae</taxon>
        <taxon>Oiketicinae</taxon>
        <taxon>Eumeta</taxon>
    </lineage>
</organism>
<name>A0A4C1U3H4_EUMVA</name>
<dbReference type="Proteomes" id="UP000299102">
    <property type="component" value="Unassembled WGS sequence"/>
</dbReference>
<dbReference type="Gene3D" id="1.10.10.10">
    <property type="entry name" value="Winged helix-like DNA-binding domain superfamily/Winged helix DNA-binding domain"/>
    <property type="match status" value="1"/>
</dbReference>
<gene>
    <name evidence="1" type="ORF">EVAR_9513_1</name>
</gene>
<evidence type="ECO:0000313" key="2">
    <source>
        <dbReference type="Proteomes" id="UP000299102"/>
    </source>
</evidence>
<proteinExistence type="predicted"/>
<sequence>MLSTVPNGHGLRQRSQWKPKIYEDAELEEDSFQTQKELALTLKVTQQTVSHRLKSLGMIHKQDIAPSDYHLFRSMAHALSEQRFTSYEDTKNWVDWWIGLKDRVLQTWNPNAA</sequence>
<dbReference type="OrthoDB" id="616263at2759"/>
<dbReference type="InterPro" id="IPR036388">
    <property type="entry name" value="WH-like_DNA-bd_sf"/>
</dbReference>
<keyword evidence="2" id="KW-1185">Reference proteome</keyword>